<dbReference type="InterPro" id="IPR005122">
    <property type="entry name" value="Uracil-DNA_glycosylase-like"/>
</dbReference>
<comment type="similarity">
    <text evidence="2">Belongs to the uracil-DNA glycosylase (UDG) superfamily. Type 4 (UDGa) family.</text>
</comment>
<dbReference type="InterPro" id="IPR005273">
    <property type="entry name" value="Ura-DNA_glyco_family4"/>
</dbReference>
<evidence type="ECO:0000256" key="1">
    <source>
        <dbReference type="ARBA" id="ARBA00001400"/>
    </source>
</evidence>
<dbReference type="SMART" id="SM00987">
    <property type="entry name" value="UreE_C"/>
    <property type="match status" value="1"/>
</dbReference>
<feature type="domain" description="Uracil-DNA glycosylase-like" evidence="12">
    <location>
        <begin position="1"/>
        <end position="147"/>
    </location>
</feature>
<evidence type="ECO:0000313" key="14">
    <source>
        <dbReference type="Proteomes" id="UP000003100"/>
    </source>
</evidence>
<gene>
    <name evidence="13" type="ORF">RUMHYD_03478</name>
</gene>
<dbReference type="GO" id="GO:0046872">
    <property type="term" value="F:metal ion binding"/>
    <property type="evidence" value="ECO:0007669"/>
    <property type="project" value="UniProtKB-KW"/>
</dbReference>
<dbReference type="NCBIfam" id="TIGR00758">
    <property type="entry name" value="UDG_fam4"/>
    <property type="match status" value="1"/>
</dbReference>
<dbReference type="PANTHER" id="PTHR33693:SF1">
    <property type="entry name" value="TYPE-4 URACIL-DNA GLYCOSYLASE"/>
    <property type="match status" value="1"/>
</dbReference>
<dbReference type="GO" id="GO:0006281">
    <property type="term" value="P:DNA repair"/>
    <property type="evidence" value="ECO:0007669"/>
    <property type="project" value="UniProtKB-KW"/>
</dbReference>
<dbReference type="EC" id="3.2.2.27" evidence="3"/>
<dbReference type="InterPro" id="IPR036895">
    <property type="entry name" value="Uracil-DNA_glycosylase-like_sf"/>
</dbReference>
<keyword evidence="10" id="KW-0411">Iron-sulfur</keyword>
<keyword evidence="14" id="KW-1185">Reference proteome</keyword>
<evidence type="ECO:0000256" key="6">
    <source>
        <dbReference type="ARBA" id="ARBA00022723"/>
    </source>
</evidence>
<dbReference type="InterPro" id="IPR051536">
    <property type="entry name" value="UDG_Type-4/5"/>
</dbReference>
<reference evidence="13 14" key="2">
    <citation type="submission" date="2009-02" db="EMBL/GenBank/DDBJ databases">
        <title>Draft genome sequence of Blautia hydrogenotrophica DSM 10507 (Ruminococcus hydrogenotrophicus DSM 10507).</title>
        <authorList>
            <person name="Sudarsanam P."/>
            <person name="Ley R."/>
            <person name="Guruge J."/>
            <person name="Turnbaugh P.J."/>
            <person name="Mahowald M."/>
            <person name="Liep D."/>
            <person name="Gordon J."/>
        </authorList>
    </citation>
    <scope>NUCLEOTIDE SEQUENCE [LARGE SCALE GENOMIC DNA]</scope>
    <source>
        <strain evidence="14">DSM 10507 / JCM 14656 / S5a33</strain>
    </source>
</reference>
<evidence type="ECO:0000256" key="10">
    <source>
        <dbReference type="ARBA" id="ARBA00023014"/>
    </source>
</evidence>
<dbReference type="SMART" id="SM00986">
    <property type="entry name" value="UDG"/>
    <property type="match status" value="1"/>
</dbReference>
<evidence type="ECO:0000256" key="7">
    <source>
        <dbReference type="ARBA" id="ARBA00022763"/>
    </source>
</evidence>
<organism evidence="13 14">
    <name type="scientific">Blautia hydrogenotrophica (strain DSM 10507 / JCM 14656 / S5a33)</name>
    <name type="common">Ruminococcus hydrogenotrophicus</name>
    <dbReference type="NCBI Taxonomy" id="476272"/>
    <lineage>
        <taxon>Bacteria</taxon>
        <taxon>Bacillati</taxon>
        <taxon>Bacillota</taxon>
        <taxon>Clostridia</taxon>
        <taxon>Lachnospirales</taxon>
        <taxon>Lachnospiraceae</taxon>
        <taxon>Blautia</taxon>
    </lineage>
</organism>
<evidence type="ECO:0000256" key="3">
    <source>
        <dbReference type="ARBA" id="ARBA00012030"/>
    </source>
</evidence>
<accession>C0CRG4</accession>
<dbReference type="Proteomes" id="UP000003100">
    <property type="component" value="Unassembled WGS sequence"/>
</dbReference>
<keyword evidence="7" id="KW-0227">DNA damage</keyword>
<dbReference type="SUPFAM" id="SSF52141">
    <property type="entry name" value="Uracil-DNA glycosylase-like"/>
    <property type="match status" value="1"/>
</dbReference>
<dbReference type="PATRIC" id="fig|476272.21.peg.155"/>
<dbReference type="GO" id="GO:0051539">
    <property type="term" value="F:4 iron, 4 sulfur cluster binding"/>
    <property type="evidence" value="ECO:0007669"/>
    <property type="project" value="UniProtKB-KW"/>
</dbReference>
<evidence type="ECO:0000256" key="4">
    <source>
        <dbReference type="ARBA" id="ARBA00019403"/>
    </source>
</evidence>
<dbReference type="EMBL" id="ACBZ01000187">
    <property type="protein sequence ID" value="EEG47579.1"/>
    <property type="molecule type" value="Genomic_DNA"/>
</dbReference>
<evidence type="ECO:0000259" key="12">
    <source>
        <dbReference type="SMART" id="SM00986"/>
    </source>
</evidence>
<evidence type="ECO:0000256" key="2">
    <source>
        <dbReference type="ARBA" id="ARBA00006521"/>
    </source>
</evidence>
<evidence type="ECO:0000256" key="9">
    <source>
        <dbReference type="ARBA" id="ARBA00023004"/>
    </source>
</evidence>
<dbReference type="GO" id="GO:0004844">
    <property type="term" value="F:uracil DNA N-glycosylase activity"/>
    <property type="evidence" value="ECO:0007669"/>
    <property type="project" value="UniProtKB-EC"/>
</dbReference>
<dbReference type="HOGENOM" id="CLU_044815_1_3_9"/>
<evidence type="ECO:0000256" key="5">
    <source>
        <dbReference type="ARBA" id="ARBA00022485"/>
    </source>
</evidence>
<comment type="catalytic activity">
    <reaction evidence="1">
        <text>Hydrolyzes single-stranded DNA or mismatched double-stranded DNA and polynucleotides, releasing free uracil.</text>
        <dbReference type="EC" id="3.2.2.27"/>
    </reaction>
</comment>
<protein>
    <recommendedName>
        <fullName evidence="4">Type-4 uracil-DNA glycosylase</fullName>
        <ecNumber evidence="3">3.2.2.27</ecNumber>
    </recommendedName>
</protein>
<sequence>MGRGDLNSRIMLIAEAPGRMEDEKGIPFVGRSGEILDELLKSVSLSRDEIYITNINKCHPPGNRDPEEAEQQACMPFLKYETALIRPKIMVCLGRIAARKVIATGFRISREHGTWIERKGFFLTAVYHPSALLRDPSKVEETRRDFQEIKRKLEELSQ</sequence>
<proteinExistence type="inferred from homology"/>
<name>C0CRG4_BLAHS</name>
<evidence type="ECO:0000256" key="8">
    <source>
        <dbReference type="ARBA" id="ARBA00022801"/>
    </source>
</evidence>
<keyword evidence="5" id="KW-0004">4Fe-4S</keyword>
<keyword evidence="9" id="KW-0408">Iron</keyword>
<dbReference type="Pfam" id="PF03167">
    <property type="entry name" value="UDG"/>
    <property type="match status" value="1"/>
</dbReference>
<dbReference type="PANTHER" id="PTHR33693">
    <property type="entry name" value="TYPE-5 URACIL-DNA GLYCOSYLASE"/>
    <property type="match status" value="1"/>
</dbReference>
<keyword evidence="6" id="KW-0479">Metal-binding</keyword>
<keyword evidence="8" id="KW-0378">Hydrolase</keyword>
<comment type="caution">
    <text evidence="13">The sequence shown here is derived from an EMBL/GenBank/DDBJ whole genome shotgun (WGS) entry which is preliminary data.</text>
</comment>
<reference evidence="13 14" key="1">
    <citation type="submission" date="2009-01" db="EMBL/GenBank/DDBJ databases">
        <authorList>
            <person name="Fulton L."/>
            <person name="Clifton S."/>
            <person name="Fulton B."/>
            <person name="Xu J."/>
            <person name="Minx P."/>
            <person name="Pepin K.H."/>
            <person name="Johnson M."/>
            <person name="Bhonagiri V."/>
            <person name="Nash W.E."/>
            <person name="Mardis E.R."/>
            <person name="Wilson R.K."/>
        </authorList>
    </citation>
    <scope>NUCLEOTIDE SEQUENCE [LARGE SCALE GENOMIC DNA]</scope>
    <source>
        <strain evidence="14">DSM 10507 / JCM 14656 / S5a33</strain>
    </source>
</reference>
<dbReference type="eggNOG" id="COG1573">
    <property type="taxonomic scope" value="Bacteria"/>
</dbReference>
<evidence type="ECO:0000256" key="11">
    <source>
        <dbReference type="ARBA" id="ARBA00023204"/>
    </source>
</evidence>
<dbReference type="CDD" id="cd10030">
    <property type="entry name" value="UDG-F4_TTUDGA_SPO1dp_like"/>
    <property type="match status" value="1"/>
</dbReference>
<keyword evidence="11" id="KW-0234">DNA repair</keyword>
<dbReference type="Gene3D" id="3.40.470.10">
    <property type="entry name" value="Uracil-DNA glycosylase-like domain"/>
    <property type="match status" value="1"/>
</dbReference>
<dbReference type="AlphaFoldDB" id="C0CRG4"/>
<evidence type="ECO:0000313" key="13">
    <source>
        <dbReference type="EMBL" id="EEG47579.1"/>
    </source>
</evidence>